<protein>
    <submittedName>
        <fullName evidence="1">Uncharacterized protein</fullName>
    </submittedName>
</protein>
<accession>A0AB36J3T5</accession>
<organism evidence="1 2">
    <name type="scientific">Paenibacillus odorifer</name>
    <dbReference type="NCBI Taxonomy" id="189426"/>
    <lineage>
        <taxon>Bacteria</taxon>
        <taxon>Bacillati</taxon>
        <taxon>Bacillota</taxon>
        <taxon>Bacilli</taxon>
        <taxon>Bacillales</taxon>
        <taxon>Paenibacillaceae</taxon>
        <taxon>Paenibacillus</taxon>
    </lineage>
</organism>
<proteinExistence type="predicted"/>
<evidence type="ECO:0000313" key="1">
    <source>
        <dbReference type="EMBL" id="OME08882.1"/>
    </source>
</evidence>
<dbReference type="RefSeq" id="WP_076139105.1">
    <property type="nucleotide sequence ID" value="NZ_MPTO01000065.1"/>
</dbReference>
<reference evidence="1 2" key="1">
    <citation type="submission" date="2016-10" db="EMBL/GenBank/DDBJ databases">
        <title>Paenibacillus species isolates.</title>
        <authorList>
            <person name="Beno S.M."/>
        </authorList>
    </citation>
    <scope>NUCLEOTIDE SEQUENCE [LARGE SCALE GENOMIC DNA]</scope>
    <source>
        <strain evidence="1 2">FSL H7-0918</strain>
    </source>
</reference>
<comment type="caution">
    <text evidence="1">The sequence shown here is derived from an EMBL/GenBank/DDBJ whole genome shotgun (WGS) entry which is preliminary data.</text>
</comment>
<gene>
    <name evidence="1" type="ORF">BSK47_32160</name>
</gene>
<dbReference type="EMBL" id="MPTO01000065">
    <property type="protein sequence ID" value="OME08882.1"/>
    <property type="molecule type" value="Genomic_DNA"/>
</dbReference>
<evidence type="ECO:0000313" key="2">
    <source>
        <dbReference type="Proteomes" id="UP000187323"/>
    </source>
</evidence>
<dbReference type="Proteomes" id="UP000187323">
    <property type="component" value="Unassembled WGS sequence"/>
</dbReference>
<name>A0AB36J3T5_9BACL</name>
<dbReference type="AlphaFoldDB" id="A0AB36J3T5"/>
<sequence length="132" mass="15570">MEIYKLRFNTASKSADEIKANYDPAPPSDEVLEKMAEAFRNLHDTEVVGAAWPYSPDSYSLYGWHGEDDKKFKELIYWIEQDSFFGGYIDDRDRFDTDWENGEYEPVTAMHFDKSDFIVIEKIERNEEVHPQ</sequence>